<dbReference type="PANTHER" id="PTHR34997:SF16">
    <property type="entry name" value="LYSM DOMAIN-CONTAINING PROTEIN"/>
    <property type="match status" value="1"/>
</dbReference>
<sequence length="220" mass="24587">MQASPYSLYNEAYKEQLEYIYLKCGLKGPTQIPASVLPDQEDTSLDCGTDEWYTTSGAKETLPLIQLQHRHNYQCWDEIVIEYNRTNQLQLGRVQLYNPWVGFDCVDLQAFTFVYGTVLCFGSQFGQHNSSSNGIDTTTLRVQDPYTYDKITPPKGAKIPKGTTERCGGWHVAEKADSCARICAAVGIHIDLLFEVNTDLGDAQKCPDNLAVSNAYCAAY</sequence>
<dbReference type="PANTHER" id="PTHR34997">
    <property type="entry name" value="AM15"/>
    <property type="match status" value="1"/>
</dbReference>
<dbReference type="AlphaFoldDB" id="A0A8H4KDX4"/>
<keyword evidence="2" id="KW-1185">Reference proteome</keyword>
<dbReference type="Proteomes" id="UP000605986">
    <property type="component" value="Unassembled WGS sequence"/>
</dbReference>
<gene>
    <name evidence="1" type="ORF">F53441_8707</name>
</gene>
<dbReference type="InterPro" id="IPR052210">
    <property type="entry name" value="LysM1-like"/>
</dbReference>
<dbReference type="EMBL" id="JAADJG010000375">
    <property type="protein sequence ID" value="KAF4447803.1"/>
    <property type="molecule type" value="Genomic_DNA"/>
</dbReference>
<evidence type="ECO:0000313" key="1">
    <source>
        <dbReference type="EMBL" id="KAF4447803.1"/>
    </source>
</evidence>
<protein>
    <submittedName>
        <fullName evidence="1">LysM domain protein</fullName>
    </submittedName>
</protein>
<organism evidence="1 2">
    <name type="scientific">Fusarium austroafricanum</name>
    <dbReference type="NCBI Taxonomy" id="2364996"/>
    <lineage>
        <taxon>Eukaryota</taxon>
        <taxon>Fungi</taxon>
        <taxon>Dikarya</taxon>
        <taxon>Ascomycota</taxon>
        <taxon>Pezizomycotina</taxon>
        <taxon>Sordariomycetes</taxon>
        <taxon>Hypocreomycetidae</taxon>
        <taxon>Hypocreales</taxon>
        <taxon>Nectriaceae</taxon>
        <taxon>Fusarium</taxon>
        <taxon>Fusarium concolor species complex</taxon>
    </lineage>
</organism>
<reference evidence="1" key="1">
    <citation type="submission" date="2020-01" db="EMBL/GenBank/DDBJ databases">
        <title>Identification and distribution of gene clusters putatively required for synthesis of sphingolipid metabolism inhibitors in phylogenetically diverse species of the filamentous fungus Fusarium.</title>
        <authorList>
            <person name="Kim H.-S."/>
            <person name="Busman M."/>
            <person name="Brown D.W."/>
            <person name="Divon H."/>
            <person name="Uhlig S."/>
            <person name="Proctor R.H."/>
        </authorList>
    </citation>
    <scope>NUCLEOTIDE SEQUENCE</scope>
    <source>
        <strain evidence="1">NRRL 53441</strain>
    </source>
</reference>
<evidence type="ECO:0000313" key="2">
    <source>
        <dbReference type="Proteomes" id="UP000605986"/>
    </source>
</evidence>
<dbReference type="OrthoDB" id="5985073at2759"/>
<proteinExistence type="predicted"/>
<accession>A0A8H4KDX4</accession>
<name>A0A8H4KDX4_9HYPO</name>
<dbReference type="GO" id="GO:0008061">
    <property type="term" value="F:chitin binding"/>
    <property type="evidence" value="ECO:0007669"/>
    <property type="project" value="InterPro"/>
</dbReference>
<comment type="caution">
    <text evidence="1">The sequence shown here is derived from an EMBL/GenBank/DDBJ whole genome shotgun (WGS) entry which is preliminary data.</text>
</comment>